<sequence>MLFPMISVCSSTAVVVWHLLKLQGQQSRVFSEIGLPFYNRGNASPCKLRHGIPSLDASDPEILGHQTTWIRELPLLLIMLGDKHPSYSKVCVYLLPFFLGVVTC</sequence>
<organism evidence="1 2">
    <name type="scientific">Vitis vinifera</name>
    <name type="common">Grape</name>
    <dbReference type="NCBI Taxonomy" id="29760"/>
    <lineage>
        <taxon>Eukaryota</taxon>
        <taxon>Viridiplantae</taxon>
        <taxon>Streptophyta</taxon>
        <taxon>Embryophyta</taxon>
        <taxon>Tracheophyta</taxon>
        <taxon>Spermatophyta</taxon>
        <taxon>Magnoliopsida</taxon>
        <taxon>eudicotyledons</taxon>
        <taxon>Gunneridae</taxon>
        <taxon>Pentapetalae</taxon>
        <taxon>rosids</taxon>
        <taxon>Vitales</taxon>
        <taxon>Vitaceae</taxon>
        <taxon>Viteae</taxon>
        <taxon>Vitis</taxon>
    </lineage>
</organism>
<name>A0A438E9Y1_VITVI</name>
<dbReference type="AlphaFoldDB" id="A0A438E9Y1"/>
<comment type="caution">
    <text evidence="1">The sequence shown here is derived from an EMBL/GenBank/DDBJ whole genome shotgun (WGS) entry which is preliminary data.</text>
</comment>
<protein>
    <submittedName>
        <fullName evidence="1">Uncharacterized protein</fullName>
    </submittedName>
</protein>
<evidence type="ECO:0000313" key="1">
    <source>
        <dbReference type="EMBL" id="RVW44553.1"/>
    </source>
</evidence>
<reference evidence="1 2" key="1">
    <citation type="journal article" date="2018" name="PLoS Genet.">
        <title>Population sequencing reveals clonal diversity and ancestral inbreeding in the grapevine cultivar Chardonnay.</title>
        <authorList>
            <person name="Roach M.J."/>
            <person name="Johnson D.L."/>
            <person name="Bohlmann J."/>
            <person name="van Vuuren H.J."/>
            <person name="Jones S.J."/>
            <person name="Pretorius I.S."/>
            <person name="Schmidt S.A."/>
            <person name="Borneman A.R."/>
        </authorList>
    </citation>
    <scope>NUCLEOTIDE SEQUENCE [LARGE SCALE GENOMIC DNA]</scope>
    <source>
        <strain evidence="2">cv. Chardonnay</strain>
        <tissue evidence="1">Leaf</tissue>
    </source>
</reference>
<dbReference type="Proteomes" id="UP000288805">
    <property type="component" value="Unassembled WGS sequence"/>
</dbReference>
<proteinExistence type="predicted"/>
<accession>A0A438E9Y1</accession>
<dbReference type="EMBL" id="QGNW01001350">
    <property type="protein sequence ID" value="RVW44553.1"/>
    <property type="molecule type" value="Genomic_DNA"/>
</dbReference>
<gene>
    <name evidence="1" type="ORF">CK203_083108</name>
</gene>
<evidence type="ECO:0000313" key="2">
    <source>
        <dbReference type="Proteomes" id="UP000288805"/>
    </source>
</evidence>